<dbReference type="Proteomes" id="UP001275436">
    <property type="component" value="Unassembled WGS sequence"/>
</dbReference>
<dbReference type="InterPro" id="IPR007403">
    <property type="entry name" value="DUF456"/>
</dbReference>
<dbReference type="PANTHER" id="PTHR39165">
    <property type="entry name" value="IG HYPOTHETICAL 17883"/>
    <property type="match status" value="1"/>
</dbReference>
<keyword evidence="1" id="KW-1133">Transmembrane helix</keyword>
<feature type="transmembrane region" description="Helical" evidence="1">
    <location>
        <begin position="6"/>
        <end position="39"/>
    </location>
</feature>
<reference evidence="2 3" key="1">
    <citation type="submission" date="2023-02" db="EMBL/GenBank/DDBJ databases">
        <title>Oceanobacillus kimchii IFOP_LL358 isolated form Alexandrium catenella lab strain.</title>
        <authorList>
            <person name="Gajardo G."/>
            <person name="Ueki S."/>
            <person name="Maruyama F."/>
        </authorList>
    </citation>
    <scope>NUCLEOTIDE SEQUENCE [LARGE SCALE GENOMIC DNA]</scope>
    <source>
        <strain evidence="2 3">IFOP_LL358</strain>
    </source>
</reference>
<keyword evidence="3" id="KW-1185">Reference proteome</keyword>
<gene>
    <name evidence="2" type="ORF">MACH08_06790</name>
</gene>
<organism evidence="2 3">
    <name type="scientific">Oceanobacillus kimchii</name>
    <dbReference type="NCBI Taxonomy" id="746691"/>
    <lineage>
        <taxon>Bacteria</taxon>
        <taxon>Bacillati</taxon>
        <taxon>Bacillota</taxon>
        <taxon>Bacilli</taxon>
        <taxon>Bacillales</taxon>
        <taxon>Bacillaceae</taxon>
        <taxon>Oceanobacillus</taxon>
    </lineage>
</organism>
<dbReference type="Pfam" id="PF04306">
    <property type="entry name" value="DUF456"/>
    <property type="match status" value="1"/>
</dbReference>
<evidence type="ECO:0000256" key="1">
    <source>
        <dbReference type="SAM" id="Phobius"/>
    </source>
</evidence>
<dbReference type="RefSeq" id="WP_026133699.1">
    <property type="nucleotide sequence ID" value="NZ_BSKO01000001.1"/>
</dbReference>
<sequence length="161" mass="17975">MFDIIIWIIIALLFIASFIGIIFPIIPSVLVIWIGFILYQFVLSGDQLNTLFWIAMIVITVLLFSADIIANSYFVRRFGGSKTGERAAAVAVIIGSFITPPFGIIYIPFLVVLIVEKIQNRTFKEAFRSAIGSLIGFLGGSVAKIVLQLIMIIWFLILILF</sequence>
<evidence type="ECO:0000313" key="2">
    <source>
        <dbReference type="EMBL" id="GLO64895.1"/>
    </source>
</evidence>
<accession>A0ABQ5TEQ8</accession>
<dbReference type="PANTHER" id="PTHR39165:SF1">
    <property type="entry name" value="DUF456 DOMAIN-CONTAINING PROTEIN"/>
    <property type="match status" value="1"/>
</dbReference>
<feature type="transmembrane region" description="Helical" evidence="1">
    <location>
        <begin position="87"/>
        <end position="115"/>
    </location>
</feature>
<proteinExistence type="predicted"/>
<keyword evidence="1" id="KW-0812">Transmembrane</keyword>
<evidence type="ECO:0000313" key="3">
    <source>
        <dbReference type="Proteomes" id="UP001275436"/>
    </source>
</evidence>
<comment type="caution">
    <text evidence="2">The sequence shown here is derived from an EMBL/GenBank/DDBJ whole genome shotgun (WGS) entry which is preliminary data.</text>
</comment>
<feature type="transmembrane region" description="Helical" evidence="1">
    <location>
        <begin position="135"/>
        <end position="160"/>
    </location>
</feature>
<name>A0ABQ5TEQ8_9BACI</name>
<feature type="transmembrane region" description="Helical" evidence="1">
    <location>
        <begin position="51"/>
        <end position="75"/>
    </location>
</feature>
<protein>
    <submittedName>
        <fullName evidence="2">DUF456 domain-containing protein</fullName>
    </submittedName>
</protein>
<dbReference type="EMBL" id="BSKO01000001">
    <property type="protein sequence ID" value="GLO64895.1"/>
    <property type="molecule type" value="Genomic_DNA"/>
</dbReference>
<keyword evidence="1" id="KW-0472">Membrane</keyword>